<dbReference type="Proteomes" id="UP000827284">
    <property type="component" value="Unassembled WGS sequence"/>
</dbReference>
<evidence type="ECO:0000313" key="2">
    <source>
        <dbReference type="Proteomes" id="UP000827284"/>
    </source>
</evidence>
<evidence type="ECO:0000313" key="1">
    <source>
        <dbReference type="EMBL" id="GJJ77271.1"/>
    </source>
</evidence>
<dbReference type="Gene3D" id="3.80.10.10">
    <property type="entry name" value="Ribonuclease Inhibitor"/>
    <property type="match status" value="1"/>
</dbReference>
<dbReference type="SUPFAM" id="SSF52047">
    <property type="entry name" value="RNI-like"/>
    <property type="match status" value="1"/>
</dbReference>
<dbReference type="EMBL" id="BQFW01000013">
    <property type="protein sequence ID" value="GJJ77271.1"/>
    <property type="molecule type" value="Genomic_DNA"/>
</dbReference>
<reference evidence="1" key="2">
    <citation type="journal article" date="2022" name="Microbiol. Resour. Announc.">
        <title>Whole-Genome Sequence of Entomortierella parvispora E1425, a Mucoromycotan Fungus Associated with Burkholderiaceae-Related Endosymbiotic Bacteria.</title>
        <authorList>
            <person name="Herlambang A."/>
            <person name="Guo Y."/>
            <person name="Takashima Y."/>
            <person name="Narisawa K."/>
            <person name="Ohta H."/>
            <person name="Nishizawa T."/>
        </authorList>
    </citation>
    <scope>NUCLEOTIDE SEQUENCE</scope>
    <source>
        <strain evidence="1">E1425</strain>
    </source>
</reference>
<dbReference type="InterPro" id="IPR032675">
    <property type="entry name" value="LRR_dom_sf"/>
</dbReference>
<keyword evidence="2" id="KW-1185">Reference proteome</keyword>
<gene>
    <name evidence="1" type="ORF">EMPS_09630</name>
</gene>
<comment type="caution">
    <text evidence="1">The sequence shown here is derived from an EMBL/GenBank/DDBJ whole genome shotgun (WGS) entry which is preliminary data.</text>
</comment>
<name>A0A9P3HIJ6_9FUNG</name>
<reference evidence="1" key="1">
    <citation type="submission" date="2021-11" db="EMBL/GenBank/DDBJ databases">
        <authorList>
            <person name="Herlambang A."/>
            <person name="Guo Y."/>
            <person name="Takashima Y."/>
            <person name="Nishizawa T."/>
        </authorList>
    </citation>
    <scope>NUCLEOTIDE SEQUENCE</scope>
    <source>
        <strain evidence="1">E1425</strain>
    </source>
</reference>
<sequence>MTLDFSIRRHPLAIQELCDHIALYLDFPACRSLCQVSRACHLGFLSHFWQLSNLGRKDTSLSLLRGLAKHGHNVRSINVLQWTGRELLLFHLRKHCHFLSSIEILDKSSLSNSTLTRQLFFEGELDVDEELEEMDYADRVLWKKAGSPLRNPDLDVSNLRRLRLTLSHHDAEQFLLYATRSARNFIAKDTLSTQEDEKAEMGCRLSLQHAWAPQLQEFTLEAAIPYSRYPRKSRLALPDLLVAFPNCRSWAFDGVYVTELNPAWSERSLEEQREIENRKINRLKYMSIKEKSSQQEVRPNIHLQDAEGVYGRTLQTLSIEGNIQITSLEWLLTHSPRVQNLTLSYVLENMETARAVLIFEALTLSCKELRALQLTKPLYMGDGGYDALDAMFVSLRKLETLTLPSWLIHNEVFDSLVSRHGNIEFEENEMTGAEERPRRQQGLVHASFTQCSINDMSGIRRWLASQASWRLVVLDLSGTILSVNLFAPLSTNISVGVNVPADPTGTENMELVWGCDNTLEVLKIDRIRFLSSHLYDDEGLDAVLADARRVRQRLERLVRLKTLVIGRANVPQSIFLPQDNTSPVNSASPPDSSDCLLVEQTEPRQPMLFNHLTSLRLEGLYPKLGPSEIDRLLSLYPSLTNLQAYDSFTQEGLEHFMRICKNE</sequence>
<accession>A0A9P3HIJ6</accession>
<proteinExistence type="predicted"/>
<organism evidence="1 2">
    <name type="scientific">Entomortierella parvispora</name>
    <dbReference type="NCBI Taxonomy" id="205924"/>
    <lineage>
        <taxon>Eukaryota</taxon>
        <taxon>Fungi</taxon>
        <taxon>Fungi incertae sedis</taxon>
        <taxon>Mucoromycota</taxon>
        <taxon>Mortierellomycotina</taxon>
        <taxon>Mortierellomycetes</taxon>
        <taxon>Mortierellales</taxon>
        <taxon>Mortierellaceae</taxon>
        <taxon>Entomortierella</taxon>
    </lineage>
</organism>
<protein>
    <submittedName>
        <fullName evidence="1">Uncharacterized protein</fullName>
    </submittedName>
</protein>
<dbReference type="OrthoDB" id="10577642at2759"/>
<dbReference type="AlphaFoldDB" id="A0A9P3HIJ6"/>